<dbReference type="Proteomes" id="UP001428341">
    <property type="component" value="Unassembled WGS sequence"/>
</dbReference>
<gene>
    <name evidence="2" type="ORF">WN944_004349</name>
</gene>
<feature type="region of interest" description="Disordered" evidence="1">
    <location>
        <begin position="1"/>
        <end position="28"/>
    </location>
</feature>
<reference evidence="2 3" key="1">
    <citation type="submission" date="2024-05" db="EMBL/GenBank/DDBJ databases">
        <title>Haplotype-resolved chromosome-level genome assembly of Huyou (Citrus changshanensis).</title>
        <authorList>
            <person name="Miao C."/>
            <person name="Chen W."/>
            <person name="Wu Y."/>
            <person name="Wang L."/>
            <person name="Zhao S."/>
            <person name="Grierson D."/>
            <person name="Xu C."/>
            <person name="Chen K."/>
        </authorList>
    </citation>
    <scope>NUCLEOTIDE SEQUENCE [LARGE SCALE GENOMIC DNA]</scope>
    <source>
        <strain evidence="2">01-14</strain>
        <tissue evidence="2">Leaf</tissue>
    </source>
</reference>
<organism evidence="2 3">
    <name type="scientific">Citrus x changshan-huyou</name>
    <dbReference type="NCBI Taxonomy" id="2935761"/>
    <lineage>
        <taxon>Eukaryota</taxon>
        <taxon>Viridiplantae</taxon>
        <taxon>Streptophyta</taxon>
        <taxon>Embryophyta</taxon>
        <taxon>Tracheophyta</taxon>
        <taxon>Spermatophyta</taxon>
        <taxon>Magnoliopsida</taxon>
        <taxon>eudicotyledons</taxon>
        <taxon>Gunneridae</taxon>
        <taxon>Pentapetalae</taxon>
        <taxon>rosids</taxon>
        <taxon>malvids</taxon>
        <taxon>Sapindales</taxon>
        <taxon>Rutaceae</taxon>
        <taxon>Aurantioideae</taxon>
        <taxon>Citrus</taxon>
    </lineage>
</organism>
<protein>
    <submittedName>
        <fullName evidence="2">Uncharacterized protein</fullName>
    </submittedName>
</protein>
<feature type="compositionally biased region" description="Low complexity" evidence="1">
    <location>
        <begin position="234"/>
        <end position="253"/>
    </location>
</feature>
<sequence>MKYTTPGTRPKPRQHNTQLHPGHLAKTRSGGQCCVLGSPKSYLENVILNAPYQYSDYTPLANKVLPQRVATASIYLLFAYLGLSDYNIWLSQKTIKDKAASFFFSSSSSPNSTIPSITLSKMFSASQDHSQNLIQIKQDDKFFLRLLSKESSMANPSLRVYYGEGAGAVPFMWESRPGTPKCSFNETTLPPLTPPPSSYFNSDKNPNNKKYTRSNLLHILFPKMNMLKKSDRGPSSPSSSSSSSNSSRSSSNFSMVVPITSPKKYHHHARSRFSSRGSSFDSRADYEDAEAIGSSPTSTLWFRRIKGCYGW</sequence>
<proteinExistence type="predicted"/>
<evidence type="ECO:0000313" key="2">
    <source>
        <dbReference type="EMBL" id="KAK9193652.1"/>
    </source>
</evidence>
<dbReference type="PANTHER" id="PTHR33257">
    <property type="entry name" value="OS05G0165500 PROTEIN"/>
    <property type="match status" value="1"/>
</dbReference>
<name>A0AAP0M091_9ROSI</name>
<feature type="region of interest" description="Disordered" evidence="1">
    <location>
        <begin position="228"/>
        <end position="253"/>
    </location>
</feature>
<evidence type="ECO:0000256" key="1">
    <source>
        <dbReference type="SAM" id="MobiDB-lite"/>
    </source>
</evidence>
<dbReference type="PANTHER" id="PTHR33257:SF58">
    <property type="entry name" value="REJ DOMAIN-CONTAINING PROTEIN"/>
    <property type="match status" value="1"/>
</dbReference>
<evidence type="ECO:0000313" key="3">
    <source>
        <dbReference type="Proteomes" id="UP001428341"/>
    </source>
</evidence>
<dbReference type="AlphaFoldDB" id="A0AAP0M091"/>
<accession>A0AAP0M091</accession>
<keyword evidence="3" id="KW-1185">Reference proteome</keyword>
<feature type="region of interest" description="Disordered" evidence="1">
    <location>
        <begin position="183"/>
        <end position="209"/>
    </location>
</feature>
<feature type="compositionally biased region" description="Polar residues" evidence="1">
    <location>
        <begin position="198"/>
        <end position="209"/>
    </location>
</feature>
<comment type="caution">
    <text evidence="2">The sequence shown here is derived from an EMBL/GenBank/DDBJ whole genome shotgun (WGS) entry which is preliminary data.</text>
</comment>
<dbReference type="EMBL" id="JBCGBO010000006">
    <property type="protein sequence ID" value="KAK9193652.1"/>
    <property type="molecule type" value="Genomic_DNA"/>
</dbReference>